<feature type="domain" description="RNase H type-1" evidence="1">
    <location>
        <begin position="86"/>
        <end position="219"/>
    </location>
</feature>
<dbReference type="PANTHER" id="PTHR48475:SF1">
    <property type="entry name" value="RNASE H TYPE-1 DOMAIN-CONTAINING PROTEIN"/>
    <property type="match status" value="1"/>
</dbReference>
<comment type="caution">
    <text evidence="2">The sequence shown here is derived from an EMBL/GenBank/DDBJ whole genome shotgun (WGS) entry which is preliminary data.</text>
</comment>
<dbReference type="Gene3D" id="3.30.420.10">
    <property type="entry name" value="Ribonuclease H-like superfamily/Ribonuclease H"/>
    <property type="match status" value="1"/>
</dbReference>
<dbReference type="PROSITE" id="PS50879">
    <property type="entry name" value="RNASE_H_1"/>
    <property type="match status" value="1"/>
</dbReference>
<dbReference type="InterPro" id="IPR036397">
    <property type="entry name" value="RNaseH_sf"/>
</dbReference>
<protein>
    <submittedName>
        <fullName evidence="2">Ribonuclease HI family protein</fullName>
    </submittedName>
</protein>
<dbReference type="Pfam" id="PF13456">
    <property type="entry name" value="RVT_3"/>
    <property type="match status" value="1"/>
</dbReference>
<name>A0ABS7SMQ5_9BURK</name>
<gene>
    <name evidence="2" type="ORF">I4X03_009320</name>
</gene>
<dbReference type="SUPFAM" id="SSF53098">
    <property type="entry name" value="Ribonuclease H-like"/>
    <property type="match status" value="1"/>
</dbReference>
<dbReference type="EMBL" id="JAFBIL020000003">
    <property type="protein sequence ID" value="MBZ2207457.1"/>
    <property type="molecule type" value="Genomic_DNA"/>
</dbReference>
<evidence type="ECO:0000313" key="3">
    <source>
        <dbReference type="Proteomes" id="UP000809349"/>
    </source>
</evidence>
<dbReference type="Proteomes" id="UP000809349">
    <property type="component" value="Unassembled WGS sequence"/>
</dbReference>
<evidence type="ECO:0000259" key="1">
    <source>
        <dbReference type="PROSITE" id="PS50879"/>
    </source>
</evidence>
<dbReference type="CDD" id="cd09279">
    <property type="entry name" value="RNase_HI_like"/>
    <property type="match status" value="1"/>
</dbReference>
<proteinExistence type="predicted"/>
<dbReference type="PANTHER" id="PTHR48475">
    <property type="entry name" value="RIBONUCLEASE H"/>
    <property type="match status" value="1"/>
</dbReference>
<accession>A0ABS7SMQ5</accession>
<organism evidence="2 3">
    <name type="scientific">Massilia soli</name>
    <dbReference type="NCBI Taxonomy" id="2792854"/>
    <lineage>
        <taxon>Bacteria</taxon>
        <taxon>Pseudomonadati</taxon>
        <taxon>Pseudomonadota</taxon>
        <taxon>Betaproteobacteria</taxon>
        <taxon>Burkholderiales</taxon>
        <taxon>Oxalobacteraceae</taxon>
        <taxon>Telluria group</taxon>
        <taxon>Massilia</taxon>
    </lineage>
</organism>
<reference evidence="2 3" key="1">
    <citation type="submission" date="2021-01" db="EMBL/GenBank/DDBJ databases">
        <authorList>
            <person name="Ruan W."/>
            <person name="Khan S.A."/>
            <person name="Jeon C.O."/>
        </authorList>
    </citation>
    <scope>NUCLEOTIDE SEQUENCE [LARGE SCALE GENOMIC DNA]</scope>
    <source>
        <strain evidence="2 3">R798</strain>
    </source>
</reference>
<dbReference type="InterPro" id="IPR002156">
    <property type="entry name" value="RNaseH_domain"/>
</dbReference>
<evidence type="ECO:0000313" key="2">
    <source>
        <dbReference type="EMBL" id="MBZ2207457.1"/>
    </source>
</evidence>
<sequence length="219" mass="22606">MNQPPPLQHAAYKSELSASRKLAASAGISEDEALRRVLTAAAGLAGLAALLADRRALRQADAARILARAERKAAIEASRKARHQGPPAAWRAWFDGSAHPNPGRCGIGALLLGPAGVSVEVSQAAGYGNSSEAEYRALIAVLEAAVQAGASGLVVYGDSRVVIDDVNGPALDAAASLEEYRSAAHALLAQLDGVSLRWIPRHKNAAADALSQRAAALAQ</sequence>
<reference evidence="2 3" key="2">
    <citation type="submission" date="2021-08" db="EMBL/GenBank/DDBJ databases">
        <title>Massilia sp. R798.</title>
        <authorList>
            <person name="Baek J.H."/>
            <person name="Jung H.S."/>
            <person name="Kim K.R."/>
            <person name="Jeon C.O."/>
        </authorList>
    </citation>
    <scope>NUCLEOTIDE SEQUENCE [LARGE SCALE GENOMIC DNA]</scope>
    <source>
        <strain evidence="2 3">R798</strain>
    </source>
</reference>
<dbReference type="InterPro" id="IPR012337">
    <property type="entry name" value="RNaseH-like_sf"/>
</dbReference>
<keyword evidence="3" id="KW-1185">Reference proteome</keyword>